<gene>
    <name evidence="2" type="ORF">LEP1GSC172_2437</name>
</gene>
<keyword evidence="1" id="KW-0472">Membrane</keyword>
<dbReference type="Proteomes" id="UP000012112">
    <property type="component" value="Unassembled WGS sequence"/>
</dbReference>
<evidence type="ECO:0000313" key="3">
    <source>
        <dbReference type="Proteomes" id="UP000012112"/>
    </source>
</evidence>
<evidence type="ECO:0000256" key="1">
    <source>
        <dbReference type="SAM" id="Phobius"/>
    </source>
</evidence>
<sequence length="41" mass="4915">MRCFRLFKKMETHAKIEKYAVYNAMQFVGTTTFYLGFKNLS</sequence>
<accession>M6VLG9</accession>
<dbReference type="AlphaFoldDB" id="M6VLG9"/>
<evidence type="ECO:0000313" key="2">
    <source>
        <dbReference type="EMBL" id="EMO55951.1"/>
    </source>
</evidence>
<proteinExistence type="predicted"/>
<comment type="caution">
    <text evidence="2">The sequence shown here is derived from an EMBL/GenBank/DDBJ whole genome shotgun (WGS) entry which is preliminary data.</text>
</comment>
<feature type="transmembrane region" description="Helical" evidence="1">
    <location>
        <begin position="20"/>
        <end position="37"/>
    </location>
</feature>
<protein>
    <submittedName>
        <fullName evidence="2">Uncharacterized protein</fullName>
    </submittedName>
</protein>
<keyword evidence="1" id="KW-0812">Transmembrane</keyword>
<dbReference type="EMBL" id="AKWD02000002">
    <property type="protein sequence ID" value="EMO55951.1"/>
    <property type="molecule type" value="Genomic_DNA"/>
</dbReference>
<keyword evidence="1" id="KW-1133">Transmembrane helix</keyword>
<reference evidence="2 3" key="1">
    <citation type="submission" date="2013-01" db="EMBL/GenBank/DDBJ databases">
        <authorList>
            <person name="Harkins D.M."/>
            <person name="Durkin A.S."/>
            <person name="Brinkac L.M."/>
            <person name="Haft D.H."/>
            <person name="Selengut J.D."/>
            <person name="Sanka R."/>
            <person name="DePew J."/>
            <person name="Purushe J."/>
            <person name="Matthias M.A."/>
            <person name="Vinetz J.M."/>
            <person name="Sutton G.G."/>
            <person name="Nierman W.C."/>
            <person name="Fouts D.E."/>
        </authorList>
    </citation>
    <scope>NUCLEOTIDE SEQUENCE [LARGE SCALE GENOMIC DNA]</scope>
    <source>
        <strain evidence="2 3">HAI1536</strain>
    </source>
</reference>
<organism evidence="2 3">
    <name type="scientific">Leptospira noguchii</name>
    <dbReference type="NCBI Taxonomy" id="28182"/>
    <lineage>
        <taxon>Bacteria</taxon>
        <taxon>Pseudomonadati</taxon>
        <taxon>Spirochaetota</taxon>
        <taxon>Spirochaetia</taxon>
        <taxon>Leptospirales</taxon>
        <taxon>Leptospiraceae</taxon>
        <taxon>Leptospira</taxon>
    </lineage>
</organism>
<name>M6VLG9_9LEPT</name>